<keyword evidence="7" id="KW-0732">Signal</keyword>
<evidence type="ECO:0000256" key="2">
    <source>
        <dbReference type="ARBA" id="ARBA00022723"/>
    </source>
</evidence>
<dbReference type="InterPro" id="IPR001506">
    <property type="entry name" value="Peptidase_M12A"/>
</dbReference>
<reference evidence="10 11" key="1">
    <citation type="submission" date="2023-10" db="EMBL/GenBank/DDBJ databases">
        <title>Genomes of two closely related lineages of the louse Polyplax serrata with different host specificities.</title>
        <authorList>
            <person name="Martinu J."/>
            <person name="Tarabai H."/>
            <person name="Stefka J."/>
            <person name="Hypsa V."/>
        </authorList>
    </citation>
    <scope>NUCLEOTIDE SEQUENCE [LARGE SCALE GENOMIC DNA]</scope>
    <source>
        <strain evidence="10">HR10_N</strain>
    </source>
</reference>
<keyword evidence="3 6" id="KW-0378">Hydrolase</keyword>
<dbReference type="InterPro" id="IPR024079">
    <property type="entry name" value="MetalloPept_cat_dom_sf"/>
</dbReference>
<dbReference type="PANTHER" id="PTHR10127:SF780">
    <property type="entry name" value="METALLOENDOPEPTIDASE"/>
    <property type="match status" value="1"/>
</dbReference>
<evidence type="ECO:0000256" key="6">
    <source>
        <dbReference type="PROSITE-ProRule" id="PRU01211"/>
    </source>
</evidence>
<dbReference type="Pfam" id="PF01400">
    <property type="entry name" value="Astacin"/>
    <property type="match status" value="1"/>
</dbReference>
<dbReference type="CDD" id="cd04280">
    <property type="entry name" value="ZnMc_astacin_like"/>
    <property type="match status" value="1"/>
</dbReference>
<organism evidence="10 11">
    <name type="scientific">Polyplax serrata</name>
    <name type="common">Common mouse louse</name>
    <dbReference type="NCBI Taxonomy" id="468196"/>
    <lineage>
        <taxon>Eukaryota</taxon>
        <taxon>Metazoa</taxon>
        <taxon>Ecdysozoa</taxon>
        <taxon>Arthropoda</taxon>
        <taxon>Hexapoda</taxon>
        <taxon>Insecta</taxon>
        <taxon>Pterygota</taxon>
        <taxon>Neoptera</taxon>
        <taxon>Paraneoptera</taxon>
        <taxon>Psocodea</taxon>
        <taxon>Troctomorpha</taxon>
        <taxon>Phthiraptera</taxon>
        <taxon>Anoplura</taxon>
        <taxon>Polyplacidae</taxon>
        <taxon>Polyplax</taxon>
    </lineage>
</organism>
<dbReference type="SMART" id="SM00235">
    <property type="entry name" value="ZnMc"/>
    <property type="match status" value="1"/>
</dbReference>
<evidence type="ECO:0000256" key="5">
    <source>
        <dbReference type="ARBA" id="ARBA00023049"/>
    </source>
</evidence>
<feature type="signal peptide" evidence="7">
    <location>
        <begin position="1"/>
        <end position="16"/>
    </location>
</feature>
<feature type="binding site" evidence="6">
    <location>
        <position position="180"/>
    </location>
    <ligand>
        <name>Zn(2+)</name>
        <dbReference type="ChEBI" id="CHEBI:29105"/>
        <note>catalytic</note>
    </ligand>
</feature>
<keyword evidence="1 6" id="KW-0645">Protease</keyword>
<dbReference type="AlphaFoldDB" id="A0AAN8NI59"/>
<comment type="caution">
    <text evidence="10">The sequence shown here is derived from an EMBL/GenBank/DDBJ whole genome shotgun (WGS) entry which is preliminary data.</text>
</comment>
<dbReference type="EMBL" id="JAWJWE010000045">
    <property type="protein sequence ID" value="KAK6617072.1"/>
    <property type="molecule type" value="Genomic_DNA"/>
</dbReference>
<feature type="domain" description="Peptidase M12A" evidence="9">
    <location>
        <begin position="77"/>
        <end position="289"/>
    </location>
</feature>
<dbReference type="Proteomes" id="UP001372834">
    <property type="component" value="Unassembled WGS sequence"/>
</dbReference>
<dbReference type="Gene3D" id="3.40.390.10">
    <property type="entry name" value="Collagenase (Catalytic Domain)"/>
    <property type="match status" value="1"/>
</dbReference>
<evidence type="ECO:0000313" key="10">
    <source>
        <dbReference type="EMBL" id="KAK6617072.1"/>
    </source>
</evidence>
<protein>
    <recommendedName>
        <fullName evidence="7">Metalloendopeptidase</fullName>
        <ecNumber evidence="7">3.4.24.-</ecNumber>
    </recommendedName>
</protein>
<dbReference type="GO" id="GO:0008270">
    <property type="term" value="F:zinc ion binding"/>
    <property type="evidence" value="ECO:0007669"/>
    <property type="project" value="UniProtKB-UniRule"/>
</dbReference>
<dbReference type="EC" id="3.4.24.-" evidence="7"/>
<evidence type="ECO:0000313" key="11">
    <source>
        <dbReference type="Proteomes" id="UP001372834"/>
    </source>
</evidence>
<evidence type="ECO:0000256" key="3">
    <source>
        <dbReference type="ARBA" id="ARBA00022801"/>
    </source>
</evidence>
<feature type="region of interest" description="Disordered" evidence="8">
    <location>
        <begin position="21"/>
        <end position="42"/>
    </location>
</feature>
<accession>A0AAN8NI59</accession>
<feature type="active site" evidence="6">
    <location>
        <position position="171"/>
    </location>
</feature>
<keyword evidence="4 6" id="KW-0862">Zinc</keyword>
<keyword evidence="5 6" id="KW-0482">Metalloprotease</keyword>
<dbReference type="PANTHER" id="PTHR10127">
    <property type="entry name" value="DISCOIDIN, CUB, EGF, LAMININ , AND ZINC METALLOPROTEASE DOMAIN CONTAINING"/>
    <property type="match status" value="1"/>
</dbReference>
<dbReference type="InterPro" id="IPR006026">
    <property type="entry name" value="Peptidase_Metallo"/>
</dbReference>
<feature type="binding site" evidence="6">
    <location>
        <position position="174"/>
    </location>
    <ligand>
        <name>Zn(2+)</name>
        <dbReference type="ChEBI" id="CHEBI:29105"/>
        <note>catalytic</note>
    </ligand>
</feature>
<dbReference type="PRINTS" id="PR00480">
    <property type="entry name" value="ASTACIN"/>
</dbReference>
<comment type="caution">
    <text evidence="6">Lacks conserved residue(s) required for the propagation of feature annotation.</text>
</comment>
<dbReference type="PROSITE" id="PS51864">
    <property type="entry name" value="ASTACIN"/>
    <property type="match status" value="1"/>
</dbReference>
<dbReference type="GO" id="GO:0004222">
    <property type="term" value="F:metalloendopeptidase activity"/>
    <property type="evidence" value="ECO:0007669"/>
    <property type="project" value="UniProtKB-UniRule"/>
</dbReference>
<dbReference type="GO" id="GO:0006508">
    <property type="term" value="P:proteolysis"/>
    <property type="evidence" value="ECO:0007669"/>
    <property type="project" value="UniProtKB-KW"/>
</dbReference>
<dbReference type="SUPFAM" id="SSF55486">
    <property type="entry name" value="Metalloproteases ('zincins'), catalytic domain"/>
    <property type="match status" value="1"/>
</dbReference>
<evidence type="ECO:0000256" key="1">
    <source>
        <dbReference type="ARBA" id="ARBA00022670"/>
    </source>
</evidence>
<evidence type="ECO:0000256" key="7">
    <source>
        <dbReference type="RuleBase" id="RU361183"/>
    </source>
</evidence>
<evidence type="ECO:0000256" key="8">
    <source>
        <dbReference type="SAM" id="MobiDB-lite"/>
    </source>
</evidence>
<name>A0AAN8NI59_POLSC</name>
<proteinExistence type="predicted"/>
<gene>
    <name evidence="10" type="ORF">RUM43_014674</name>
</gene>
<feature type="binding site" evidence="6">
    <location>
        <position position="170"/>
    </location>
    <ligand>
        <name>Zn(2+)</name>
        <dbReference type="ChEBI" id="CHEBI:29105"/>
        <note>catalytic</note>
    </ligand>
</feature>
<evidence type="ECO:0000256" key="4">
    <source>
        <dbReference type="ARBA" id="ARBA00022833"/>
    </source>
</evidence>
<dbReference type="InterPro" id="IPR034035">
    <property type="entry name" value="Astacin-like_dom"/>
</dbReference>
<comment type="cofactor">
    <cofactor evidence="6 7">
        <name>Zn(2+)</name>
        <dbReference type="ChEBI" id="CHEBI:29105"/>
    </cofactor>
    <text evidence="6 7">Binds 1 zinc ion per subunit.</text>
</comment>
<sequence length="297" mass="32981">MWKVVVVVGLFALTNAVSVGQSTENEVNDTGEAISTSPNEETGVKVAKWTPEDGVNPEELGDTYFEGDIILSSQTRNGLVNEAMRWKNGIVPYTISDDFNYKDYNTIMAAMEEYHKKTCIKWVRWSGEKDYVHFVPANTGCWSSVGKVGGKQDLNLQTPGCLTKKGTVIHEMLHALGFFHEQNRHERDKYVTIKWQNVQRGTNSPVGNCPDIDYLLSGKEGNFEKVTAETADGQGVPYDYGSVMHYSAKAFSSNGQPTIVSKKKNVQLGQREGLSAGDIKKIRKMYKCGTTRSGTDE</sequence>
<keyword evidence="2 6" id="KW-0479">Metal-binding</keyword>
<feature type="chain" id="PRO_5042661196" description="Metalloendopeptidase" evidence="7">
    <location>
        <begin position="17"/>
        <end position="297"/>
    </location>
</feature>
<evidence type="ECO:0000259" key="9">
    <source>
        <dbReference type="PROSITE" id="PS51864"/>
    </source>
</evidence>